<dbReference type="AlphaFoldDB" id="A0A3L7A4X7"/>
<dbReference type="PANTHER" id="PTHR46044:SF2">
    <property type="entry name" value="CN HYDROLASE DOMAIN-CONTAINING PROTEIN"/>
    <property type="match status" value="1"/>
</dbReference>
<dbReference type="InterPro" id="IPR036526">
    <property type="entry name" value="C-N_Hydrolase_sf"/>
</dbReference>
<keyword evidence="4" id="KW-1185">Reference proteome</keyword>
<dbReference type="SUPFAM" id="SSF56317">
    <property type="entry name" value="Carbon-nitrogen hydrolase"/>
    <property type="match status" value="1"/>
</dbReference>
<dbReference type="Proteomes" id="UP000269692">
    <property type="component" value="Unassembled WGS sequence"/>
</dbReference>
<organism evidence="3 4">
    <name type="scientific">Xanthobacter tagetidis</name>
    <dbReference type="NCBI Taxonomy" id="60216"/>
    <lineage>
        <taxon>Bacteria</taxon>
        <taxon>Pseudomonadati</taxon>
        <taxon>Pseudomonadota</taxon>
        <taxon>Alphaproteobacteria</taxon>
        <taxon>Hyphomicrobiales</taxon>
        <taxon>Xanthobacteraceae</taxon>
        <taxon>Xanthobacter</taxon>
    </lineage>
</organism>
<dbReference type="PROSITE" id="PS50263">
    <property type="entry name" value="CN_HYDROLASE"/>
    <property type="match status" value="1"/>
</dbReference>
<protein>
    <submittedName>
        <fullName evidence="3">Carbon-nitrogen hydrolase family protein</fullName>
    </submittedName>
</protein>
<comment type="similarity">
    <text evidence="1">Belongs to the carbon-nitrogen hydrolase superfamily. Nitrilase family.</text>
</comment>
<feature type="domain" description="CN hydrolase" evidence="2">
    <location>
        <begin position="33"/>
        <end position="315"/>
    </location>
</feature>
<comment type="caution">
    <text evidence="3">The sequence shown here is derived from an EMBL/GenBank/DDBJ whole genome shotgun (WGS) entry which is preliminary data.</text>
</comment>
<dbReference type="InterPro" id="IPR044149">
    <property type="entry name" value="Nitrilases_CHs"/>
</dbReference>
<dbReference type="InterPro" id="IPR003010">
    <property type="entry name" value="C-N_Hydrolase"/>
</dbReference>
<dbReference type="PANTHER" id="PTHR46044">
    <property type="entry name" value="NITRILASE"/>
    <property type="match status" value="1"/>
</dbReference>
<dbReference type="CDD" id="cd07564">
    <property type="entry name" value="nitrilases_CHs"/>
    <property type="match status" value="1"/>
</dbReference>
<dbReference type="Pfam" id="PF00795">
    <property type="entry name" value="CN_hydrolase"/>
    <property type="match status" value="1"/>
</dbReference>
<dbReference type="Gene3D" id="3.60.110.10">
    <property type="entry name" value="Carbon-nitrogen hydrolase"/>
    <property type="match status" value="1"/>
</dbReference>
<reference evidence="3 4" key="1">
    <citation type="submission" date="2018-10" db="EMBL/GenBank/DDBJ databases">
        <title>Xanthobacter tagetidis genome sequencing and assembly.</title>
        <authorList>
            <person name="Maclea K.S."/>
            <person name="Goen A.E."/>
            <person name="Fatima S.A."/>
        </authorList>
    </citation>
    <scope>NUCLEOTIDE SEQUENCE [LARGE SCALE GENOMIC DNA]</scope>
    <source>
        <strain evidence="3 4">ATCC 700314</strain>
    </source>
</reference>
<evidence type="ECO:0000313" key="4">
    <source>
        <dbReference type="Proteomes" id="UP000269692"/>
    </source>
</evidence>
<keyword evidence="3" id="KW-0378">Hydrolase</keyword>
<evidence type="ECO:0000259" key="2">
    <source>
        <dbReference type="PROSITE" id="PS50263"/>
    </source>
</evidence>
<gene>
    <name evidence="3" type="ORF">D9R14_18325</name>
</gene>
<name>A0A3L7A4X7_9HYPH</name>
<dbReference type="OrthoDB" id="9803803at2"/>
<evidence type="ECO:0000313" key="3">
    <source>
        <dbReference type="EMBL" id="RLP74631.1"/>
    </source>
</evidence>
<sequence>MHARGLVRHPGPGPGFWKETSGMQGIPGSGASRKTVVAAAHVAAPPFDLRGGVAKAVEVIADAARTGARLVVFPESFIPGFPIWAGLYRPVDAHRFFRRFAENALLSDRGPIGEIAAAAARHRIFVSLGFCEVSPTSPGCMWNSQALISDTGEIVNLHRKLVPTFYEQLSWNRGDAAGLRVVQTSLARIGGLICGENNNPLARYVLMSEGEEIHCSCYPAIWPFRNPLGGAPYDLKDAIRFRTAAHAFEAKVYCVVAAGTLDEPTIAAMSEGDEEVEAMMRACPRAASMIVGPTGELLASRQGDEEGLILAEIDLSVLVELKQHHDMAGYYNRHELFSLRVRRERPRLLESLDAAPSPFDGETELASFGAAAE</sequence>
<evidence type="ECO:0000256" key="1">
    <source>
        <dbReference type="ARBA" id="ARBA00008129"/>
    </source>
</evidence>
<proteinExistence type="inferred from homology"/>
<dbReference type="GO" id="GO:0016787">
    <property type="term" value="F:hydrolase activity"/>
    <property type="evidence" value="ECO:0007669"/>
    <property type="project" value="UniProtKB-KW"/>
</dbReference>
<dbReference type="EMBL" id="RCTF01000018">
    <property type="protein sequence ID" value="RLP74631.1"/>
    <property type="molecule type" value="Genomic_DNA"/>
</dbReference>
<accession>A0A3L7A4X7</accession>